<evidence type="ECO:0000313" key="7">
    <source>
        <dbReference type="EMBL" id="CAI5456755.1"/>
    </source>
</evidence>
<dbReference type="FunFam" id="1.20.120.980:FF:000003">
    <property type="entry name" value="Serine protease 16"/>
    <property type="match status" value="1"/>
</dbReference>
<comment type="caution">
    <text evidence="7">The sequence shown here is derived from an EMBL/GenBank/DDBJ whole genome shotgun (WGS) entry which is preliminary data.</text>
</comment>
<reference evidence="7" key="1">
    <citation type="submission" date="2022-11" db="EMBL/GenBank/DDBJ databases">
        <authorList>
            <person name="Kikuchi T."/>
        </authorList>
    </citation>
    <scope>NUCLEOTIDE SEQUENCE</scope>
    <source>
        <strain evidence="7">PS1010</strain>
    </source>
</reference>
<protein>
    <submittedName>
        <fullName evidence="7">Uncharacterized protein</fullName>
    </submittedName>
</protein>
<dbReference type="GO" id="GO:0006508">
    <property type="term" value="P:proteolysis"/>
    <property type="evidence" value="ECO:0007669"/>
    <property type="project" value="UniProtKB-KW"/>
</dbReference>
<accession>A0A9P1J505</accession>
<evidence type="ECO:0000256" key="3">
    <source>
        <dbReference type="ARBA" id="ARBA00022729"/>
    </source>
</evidence>
<dbReference type="SUPFAM" id="SSF53474">
    <property type="entry name" value="alpha/beta-Hydrolases"/>
    <property type="match status" value="1"/>
</dbReference>
<dbReference type="Gene3D" id="1.20.120.980">
    <property type="entry name" value="Serine carboxypeptidase S28, SKS domain"/>
    <property type="match status" value="1"/>
</dbReference>
<dbReference type="Proteomes" id="UP001152747">
    <property type="component" value="Unassembled WGS sequence"/>
</dbReference>
<feature type="signal peptide" evidence="6">
    <location>
        <begin position="1"/>
        <end position="19"/>
    </location>
</feature>
<keyword evidence="8" id="KW-1185">Reference proteome</keyword>
<keyword evidence="5" id="KW-0325">Glycoprotein</keyword>
<dbReference type="InterPro" id="IPR029058">
    <property type="entry name" value="AB_hydrolase_fold"/>
</dbReference>
<dbReference type="EMBL" id="CANHGI010000006">
    <property type="protein sequence ID" value="CAI5456755.1"/>
    <property type="molecule type" value="Genomic_DNA"/>
</dbReference>
<comment type="similarity">
    <text evidence="1">Belongs to the peptidase S28 family.</text>
</comment>
<keyword evidence="2" id="KW-0645">Protease</keyword>
<proteinExistence type="inferred from homology"/>
<evidence type="ECO:0000256" key="4">
    <source>
        <dbReference type="ARBA" id="ARBA00022801"/>
    </source>
</evidence>
<dbReference type="InterPro" id="IPR008758">
    <property type="entry name" value="Peptidase_S28"/>
</dbReference>
<keyword evidence="3 6" id="KW-0732">Signal</keyword>
<organism evidence="7 8">
    <name type="scientific">Caenorhabditis angaria</name>
    <dbReference type="NCBI Taxonomy" id="860376"/>
    <lineage>
        <taxon>Eukaryota</taxon>
        <taxon>Metazoa</taxon>
        <taxon>Ecdysozoa</taxon>
        <taxon>Nematoda</taxon>
        <taxon>Chromadorea</taxon>
        <taxon>Rhabditida</taxon>
        <taxon>Rhabditina</taxon>
        <taxon>Rhabditomorpha</taxon>
        <taxon>Rhabditoidea</taxon>
        <taxon>Rhabditidae</taxon>
        <taxon>Peloderinae</taxon>
        <taxon>Caenorhabditis</taxon>
    </lineage>
</organism>
<evidence type="ECO:0000256" key="2">
    <source>
        <dbReference type="ARBA" id="ARBA00022670"/>
    </source>
</evidence>
<sequence>MSNLFSILLLFSIIVVVLGKLPNFFHGKEIGNARNNYLKRHLKSKNLANSEYPWLQTLNFTQKLDHFDPYNKKTWNQKYFYNPKYSRNNSIIFLMIGGEGPESGHWAAYPEVQYLKWADEFGADVFDLEHRFFGDSWPIGDMSVASLKYLTTEQALADLAYFIQSMNQLHGFNNPRWVTFGGSYPGSLSAWFRQKYPELTVGSVASSAPVNLKLDFFEYAMVVEDGLRITDPNCPEAVRQGITQMQQLSLTETGRETLNNVFNLVPKFDKNTTKLDINNFFGNIFNVFQGMTQYTYDGQSDRTHFNMTLRKMCNIMTNSSESDPVKRVHNLVLWYNTFEPSSDDLTVMQNSYWDIIAQIGSSDLKVLGEDGAAARGWMWLCCNEIGFLQTTDQGRNVFGSTVPLNLFIDMCTDMFDSSINMDYIYSRNLQAQNYYGGADFYNASNVVLPNGSLDPWHALGTYHENQNYSKLPYLINGTAHCSDMYPEYDGEPESLVAARAFIKMNVKQFIRYDPNVDGPHGSSMSNSILIVFALLLCNYLYF</sequence>
<dbReference type="Gene3D" id="3.40.50.1820">
    <property type="entry name" value="alpha/beta hydrolase"/>
    <property type="match status" value="1"/>
</dbReference>
<evidence type="ECO:0000313" key="8">
    <source>
        <dbReference type="Proteomes" id="UP001152747"/>
    </source>
</evidence>
<evidence type="ECO:0000256" key="1">
    <source>
        <dbReference type="ARBA" id="ARBA00011079"/>
    </source>
</evidence>
<dbReference type="PANTHER" id="PTHR11010">
    <property type="entry name" value="PROTEASE S28 PRO-X CARBOXYPEPTIDASE-RELATED"/>
    <property type="match status" value="1"/>
</dbReference>
<evidence type="ECO:0000256" key="6">
    <source>
        <dbReference type="SAM" id="SignalP"/>
    </source>
</evidence>
<dbReference type="AlphaFoldDB" id="A0A9P1J505"/>
<dbReference type="GO" id="GO:0008239">
    <property type="term" value="F:dipeptidyl-peptidase activity"/>
    <property type="evidence" value="ECO:0007669"/>
    <property type="project" value="TreeGrafter"/>
</dbReference>
<name>A0A9P1J505_9PELO</name>
<gene>
    <name evidence="7" type="ORF">CAMP_LOCUS19392</name>
</gene>
<feature type="chain" id="PRO_5040400677" evidence="6">
    <location>
        <begin position="20"/>
        <end position="542"/>
    </location>
</feature>
<dbReference type="GO" id="GO:0070008">
    <property type="term" value="F:serine-type exopeptidase activity"/>
    <property type="evidence" value="ECO:0007669"/>
    <property type="project" value="InterPro"/>
</dbReference>
<dbReference type="OrthoDB" id="1735038at2759"/>
<evidence type="ECO:0000256" key="5">
    <source>
        <dbReference type="ARBA" id="ARBA00023180"/>
    </source>
</evidence>
<dbReference type="InterPro" id="IPR042269">
    <property type="entry name" value="Ser_carbopepase_S28_SKS"/>
</dbReference>
<dbReference type="Pfam" id="PF05577">
    <property type="entry name" value="Peptidase_S28"/>
    <property type="match status" value="1"/>
</dbReference>
<keyword evidence="4" id="KW-0378">Hydrolase</keyword>
<dbReference type="PANTHER" id="PTHR11010:SF101">
    <property type="entry name" value="SERINE PROTEASE F56F10.1-RELATED"/>
    <property type="match status" value="1"/>
</dbReference>